<dbReference type="EMBL" id="JASBNA010000010">
    <property type="protein sequence ID" value="KAK7688495.1"/>
    <property type="molecule type" value="Genomic_DNA"/>
</dbReference>
<accession>A0AAW0GHS4</accession>
<reference evidence="1 2" key="1">
    <citation type="submission" date="2022-09" db="EMBL/GenBank/DDBJ databases">
        <authorList>
            <person name="Palmer J.M."/>
        </authorList>
    </citation>
    <scope>NUCLEOTIDE SEQUENCE [LARGE SCALE GENOMIC DNA]</scope>
    <source>
        <strain evidence="1 2">DSM 7382</strain>
    </source>
</reference>
<evidence type="ECO:0000313" key="1">
    <source>
        <dbReference type="EMBL" id="KAK7688495.1"/>
    </source>
</evidence>
<evidence type="ECO:0000313" key="2">
    <source>
        <dbReference type="Proteomes" id="UP001385951"/>
    </source>
</evidence>
<gene>
    <name evidence="1" type="ORF">QCA50_008033</name>
</gene>
<name>A0AAW0GHS4_9APHY</name>
<dbReference type="AlphaFoldDB" id="A0AAW0GHS4"/>
<dbReference type="Proteomes" id="UP001385951">
    <property type="component" value="Unassembled WGS sequence"/>
</dbReference>
<organism evidence="1 2">
    <name type="scientific">Cerrena zonata</name>
    <dbReference type="NCBI Taxonomy" id="2478898"/>
    <lineage>
        <taxon>Eukaryota</taxon>
        <taxon>Fungi</taxon>
        <taxon>Dikarya</taxon>
        <taxon>Basidiomycota</taxon>
        <taxon>Agaricomycotina</taxon>
        <taxon>Agaricomycetes</taxon>
        <taxon>Polyporales</taxon>
        <taxon>Cerrenaceae</taxon>
        <taxon>Cerrena</taxon>
    </lineage>
</organism>
<comment type="caution">
    <text evidence="1">The sequence shown here is derived from an EMBL/GenBank/DDBJ whole genome shotgun (WGS) entry which is preliminary data.</text>
</comment>
<protein>
    <submittedName>
        <fullName evidence="1">Uncharacterized protein</fullName>
    </submittedName>
</protein>
<proteinExistence type="predicted"/>
<sequence length="271" mass="30353">MNSIQAMVPSIQHALLDTHTEIFTTALTLLLREDCPPWIPPPSDIELGKLVEIVKSAIANEFPSHKVTSMETYCHHGQPIKPEIYIHGRMVEAMEAETTSDQNRLLLKFMAFMIIVHHIGHASVNVAYNINPATKTTSDFPYSHCYWTSNREKSILEPGFSLEEAFLGGIVGAVFKEEQDGSPPYFLDEDLAQIDYLFIHYRDGSTYRLDPAMLESWLSDQSRILTEIDVGSLEKVVTPEEIEHRTCAFFAGGLLGALNCVPGGHRSHPLN</sequence>
<keyword evidence="2" id="KW-1185">Reference proteome</keyword>